<evidence type="ECO:0000259" key="4">
    <source>
        <dbReference type="PROSITE" id="PS50110"/>
    </source>
</evidence>
<evidence type="ECO:0000313" key="5">
    <source>
        <dbReference type="EMBL" id="KAE8130083.1"/>
    </source>
</evidence>
<dbReference type="PROSITE" id="PS50110">
    <property type="entry name" value="RESPONSE_REGULATORY"/>
    <property type="match status" value="1"/>
</dbReference>
<protein>
    <submittedName>
        <fullName evidence="5">DNA-binding response regulator</fullName>
    </submittedName>
</protein>
<dbReference type="InterPro" id="IPR011006">
    <property type="entry name" value="CheY-like_superfamily"/>
</dbReference>
<dbReference type="GO" id="GO:0003677">
    <property type="term" value="F:DNA binding"/>
    <property type="evidence" value="ECO:0007669"/>
    <property type="project" value="UniProtKB-KW"/>
</dbReference>
<dbReference type="SMART" id="SM00448">
    <property type="entry name" value="REC"/>
    <property type="match status" value="1"/>
</dbReference>
<dbReference type="InterPro" id="IPR001789">
    <property type="entry name" value="Sig_transdc_resp-reg_receiver"/>
</dbReference>
<dbReference type="GO" id="GO:0000160">
    <property type="term" value="P:phosphorelay signal transduction system"/>
    <property type="evidence" value="ECO:0007669"/>
    <property type="project" value="InterPro"/>
</dbReference>
<evidence type="ECO:0000259" key="3">
    <source>
        <dbReference type="PROSITE" id="PS50043"/>
    </source>
</evidence>
<feature type="modified residue" description="4-aspartylphosphate" evidence="2">
    <location>
        <position position="58"/>
    </location>
</feature>
<dbReference type="PRINTS" id="PR00038">
    <property type="entry name" value="HTHLUXR"/>
</dbReference>
<dbReference type="PANTHER" id="PTHR43214">
    <property type="entry name" value="TWO-COMPONENT RESPONSE REGULATOR"/>
    <property type="match status" value="1"/>
</dbReference>
<dbReference type="PANTHER" id="PTHR43214:SF43">
    <property type="entry name" value="TWO-COMPONENT RESPONSE REGULATOR"/>
    <property type="match status" value="1"/>
</dbReference>
<keyword evidence="1 5" id="KW-0238">DNA-binding</keyword>
<dbReference type="SUPFAM" id="SSF46894">
    <property type="entry name" value="C-terminal effector domain of the bipartite response regulators"/>
    <property type="match status" value="1"/>
</dbReference>
<dbReference type="InterPro" id="IPR000792">
    <property type="entry name" value="Tscrpt_reg_LuxR_C"/>
</dbReference>
<gene>
    <name evidence="5" type="ORF">DDE84_00370</name>
</gene>
<dbReference type="Proteomes" id="UP000325415">
    <property type="component" value="Unassembled WGS sequence"/>
</dbReference>
<feature type="domain" description="HTH luxR-type" evidence="3">
    <location>
        <begin position="148"/>
        <end position="213"/>
    </location>
</feature>
<dbReference type="SUPFAM" id="SSF52172">
    <property type="entry name" value="CheY-like"/>
    <property type="match status" value="1"/>
</dbReference>
<feature type="domain" description="Response regulatory" evidence="4">
    <location>
        <begin position="4"/>
        <end position="123"/>
    </location>
</feature>
<evidence type="ECO:0000256" key="1">
    <source>
        <dbReference type="ARBA" id="ARBA00023125"/>
    </source>
</evidence>
<sequence>MAISIAIVDNDALSLAALSQGITVFHPAVRILWTATTGMDAVKRCLSKPTQPEVLLTDLSMEDISGVAVCRAIMTKTSHTAVLGITSYALSHYVSQLAEAGAQSIVPKTNIKRICFAIDTVASGKVYSPDPAVIFQSSTAAHRRLEWNGDSAYHLTEREATILALCADGLTTERIMDALCISEATVKTHVKHILRKLGAKNRAQAVAIWMRSTSL</sequence>
<dbReference type="OrthoDB" id="3240412at2"/>
<dbReference type="InterPro" id="IPR016032">
    <property type="entry name" value="Sig_transdc_resp-reg_C-effctor"/>
</dbReference>
<dbReference type="InterPro" id="IPR039420">
    <property type="entry name" value="WalR-like"/>
</dbReference>
<dbReference type="SMART" id="SM00421">
    <property type="entry name" value="HTH_LUXR"/>
    <property type="match status" value="1"/>
</dbReference>
<dbReference type="Pfam" id="PF00072">
    <property type="entry name" value="Response_reg"/>
    <property type="match status" value="1"/>
</dbReference>
<dbReference type="Gene3D" id="3.40.50.2300">
    <property type="match status" value="1"/>
</dbReference>
<dbReference type="AlphaFoldDB" id="A0A5N6S9L5"/>
<dbReference type="GO" id="GO:0006355">
    <property type="term" value="P:regulation of DNA-templated transcription"/>
    <property type="evidence" value="ECO:0007669"/>
    <property type="project" value="InterPro"/>
</dbReference>
<evidence type="ECO:0000256" key="2">
    <source>
        <dbReference type="PROSITE-ProRule" id="PRU00169"/>
    </source>
</evidence>
<reference evidence="5 6" key="1">
    <citation type="submission" date="2018-04" db="EMBL/GenBank/DDBJ databases">
        <authorList>
            <person name="Eckel V.P."/>
            <person name="Vogel R.F."/>
        </authorList>
    </citation>
    <scope>NUCLEOTIDE SEQUENCE [LARGE SCALE GENOMIC DNA]</scope>
    <source>
        <strain evidence="6">TMW 2.1764</strain>
    </source>
</reference>
<accession>A0A5N6S9L5</accession>
<keyword evidence="2" id="KW-0597">Phosphoprotein</keyword>
<dbReference type="CDD" id="cd06170">
    <property type="entry name" value="LuxR_C_like"/>
    <property type="match status" value="1"/>
</dbReference>
<dbReference type="RefSeq" id="WP_152579778.1">
    <property type="nucleotide sequence ID" value="NZ_JALCCS010000007.1"/>
</dbReference>
<comment type="caution">
    <text evidence="5">The sequence shown here is derived from an EMBL/GenBank/DDBJ whole genome shotgun (WGS) entry which is preliminary data.</text>
</comment>
<organism evidence="5 6">
    <name type="scientific">Bifidobacterium tibiigranuli</name>
    <dbReference type="NCBI Taxonomy" id="2172043"/>
    <lineage>
        <taxon>Bacteria</taxon>
        <taxon>Bacillati</taxon>
        <taxon>Actinomycetota</taxon>
        <taxon>Actinomycetes</taxon>
        <taxon>Bifidobacteriales</taxon>
        <taxon>Bifidobacteriaceae</taxon>
        <taxon>Bifidobacterium</taxon>
    </lineage>
</organism>
<dbReference type="PROSITE" id="PS50043">
    <property type="entry name" value="HTH_LUXR_2"/>
    <property type="match status" value="1"/>
</dbReference>
<keyword evidence="6" id="KW-1185">Reference proteome</keyword>
<name>A0A5N6S9L5_9BIFI</name>
<evidence type="ECO:0000313" key="6">
    <source>
        <dbReference type="Proteomes" id="UP000325415"/>
    </source>
</evidence>
<dbReference type="EMBL" id="QDAG01000001">
    <property type="protein sequence ID" value="KAE8130083.1"/>
    <property type="molecule type" value="Genomic_DNA"/>
</dbReference>
<proteinExistence type="predicted"/>
<dbReference type="Pfam" id="PF00196">
    <property type="entry name" value="GerE"/>
    <property type="match status" value="1"/>
</dbReference>
<dbReference type="GeneID" id="78126158"/>